<protein>
    <recommendedName>
        <fullName evidence="1">DinB-like domain-containing protein</fullName>
    </recommendedName>
</protein>
<reference evidence="2 3" key="1">
    <citation type="submission" date="2019-07" db="EMBL/GenBank/DDBJ databases">
        <title>Whole genome shotgun sequence of Chryseobacterium hagamense NBRC 105253.</title>
        <authorList>
            <person name="Hosoyama A."/>
            <person name="Uohara A."/>
            <person name="Ohji S."/>
            <person name="Ichikawa N."/>
        </authorList>
    </citation>
    <scope>NUCLEOTIDE SEQUENCE [LARGE SCALE GENOMIC DNA]</scope>
    <source>
        <strain evidence="2 3">NBRC 105253</strain>
    </source>
</reference>
<dbReference type="InterPro" id="IPR024775">
    <property type="entry name" value="DinB-like"/>
</dbReference>
<dbReference type="AlphaFoldDB" id="A0A511YPZ5"/>
<dbReference type="SUPFAM" id="SSF109854">
    <property type="entry name" value="DinB/YfiT-like putative metalloenzymes"/>
    <property type="match status" value="1"/>
</dbReference>
<dbReference type="Gene3D" id="1.20.120.450">
    <property type="entry name" value="dinb family like domain"/>
    <property type="match status" value="1"/>
</dbReference>
<evidence type="ECO:0000313" key="2">
    <source>
        <dbReference type="EMBL" id="GEN77265.1"/>
    </source>
</evidence>
<proteinExistence type="predicted"/>
<evidence type="ECO:0000313" key="3">
    <source>
        <dbReference type="Proteomes" id="UP000321863"/>
    </source>
</evidence>
<gene>
    <name evidence="2" type="ORF">CHA01nite_30050</name>
</gene>
<dbReference type="Pfam" id="PF12867">
    <property type="entry name" value="DinB_2"/>
    <property type="match status" value="1"/>
</dbReference>
<evidence type="ECO:0000259" key="1">
    <source>
        <dbReference type="Pfam" id="PF12867"/>
    </source>
</evidence>
<sequence>MMTDFQKYIQRYLDLIPSENWPEELKKSGDKTADVYSKLSEEQSHFAYAEGKWTLKELLLHLSDTERVFQYRILAIARGDKNELPGFDEENYARNSYANKRSLSSLLEEYRLVRKSSQILLATLNPSVLNNIGTANGNQIVAETIGKLIVGHNLHHLNIIEERYLPELL</sequence>
<comment type="caution">
    <text evidence="2">The sequence shown here is derived from an EMBL/GenBank/DDBJ whole genome shotgun (WGS) entry which is preliminary data.</text>
</comment>
<dbReference type="InterPro" id="IPR034660">
    <property type="entry name" value="DinB/YfiT-like"/>
</dbReference>
<organism evidence="2 3">
    <name type="scientific">Chryseobacterium hagamense</name>
    <dbReference type="NCBI Taxonomy" id="395935"/>
    <lineage>
        <taxon>Bacteria</taxon>
        <taxon>Pseudomonadati</taxon>
        <taxon>Bacteroidota</taxon>
        <taxon>Flavobacteriia</taxon>
        <taxon>Flavobacteriales</taxon>
        <taxon>Weeksellaceae</taxon>
        <taxon>Chryseobacterium group</taxon>
        <taxon>Chryseobacterium</taxon>
    </lineage>
</organism>
<keyword evidence="3" id="KW-1185">Reference proteome</keyword>
<dbReference type="EMBL" id="BJYJ01000020">
    <property type="protein sequence ID" value="GEN77265.1"/>
    <property type="molecule type" value="Genomic_DNA"/>
</dbReference>
<dbReference type="Proteomes" id="UP000321863">
    <property type="component" value="Unassembled WGS sequence"/>
</dbReference>
<accession>A0A511YPZ5</accession>
<feature type="domain" description="DinB-like" evidence="1">
    <location>
        <begin position="25"/>
        <end position="160"/>
    </location>
</feature>
<name>A0A511YPZ5_9FLAO</name>